<evidence type="ECO:0000256" key="3">
    <source>
        <dbReference type="ARBA" id="ARBA00023186"/>
    </source>
</evidence>
<reference evidence="7" key="1">
    <citation type="submission" date="2020-10" db="EMBL/GenBank/DDBJ databases">
        <title>Genomic Encyclopedia of Type Strains, Phase IV (KMG-IV): sequencing the most valuable type-strain genomes for metagenomic binning, comparative biology and taxonomic classification.</title>
        <authorList>
            <person name="Goeker M."/>
        </authorList>
    </citation>
    <scope>NUCLEOTIDE SEQUENCE</scope>
    <source>
        <strain evidence="7">DSM 13886</strain>
    </source>
</reference>
<evidence type="ECO:0000256" key="5">
    <source>
        <dbReference type="ARBA" id="ARBA00049117"/>
    </source>
</evidence>
<dbReference type="AlphaFoldDB" id="A0A927MIL8"/>
<dbReference type="InterPro" id="IPR027417">
    <property type="entry name" value="P-loop_NTPase"/>
</dbReference>
<dbReference type="InterPro" id="IPR051316">
    <property type="entry name" value="Zinc-reg_GTPase_activator"/>
</dbReference>
<dbReference type="Gene3D" id="3.40.50.300">
    <property type="entry name" value="P-loop containing nucleotide triphosphate hydrolases"/>
    <property type="match status" value="1"/>
</dbReference>
<organism evidence="7 8">
    <name type="scientific">Sporosarcina limicola</name>
    <dbReference type="NCBI Taxonomy" id="34101"/>
    <lineage>
        <taxon>Bacteria</taxon>
        <taxon>Bacillati</taxon>
        <taxon>Bacillota</taxon>
        <taxon>Bacilli</taxon>
        <taxon>Bacillales</taxon>
        <taxon>Caryophanaceae</taxon>
        <taxon>Sporosarcina</taxon>
    </lineage>
</organism>
<dbReference type="GO" id="GO:0016787">
    <property type="term" value="F:hydrolase activity"/>
    <property type="evidence" value="ECO:0007669"/>
    <property type="project" value="UniProtKB-KW"/>
</dbReference>
<dbReference type="EMBL" id="JADBEL010000012">
    <property type="protein sequence ID" value="MBE1555293.1"/>
    <property type="molecule type" value="Genomic_DNA"/>
</dbReference>
<protein>
    <submittedName>
        <fullName evidence="7">G3E family GTPase</fullName>
    </submittedName>
</protein>
<dbReference type="PANTHER" id="PTHR13748">
    <property type="entry name" value="COBW-RELATED"/>
    <property type="match status" value="1"/>
</dbReference>
<proteinExistence type="inferred from homology"/>
<dbReference type="InterPro" id="IPR003495">
    <property type="entry name" value="CobW/HypB/UreG_nucleotide-bd"/>
</dbReference>
<dbReference type="GO" id="GO:0005737">
    <property type="term" value="C:cytoplasm"/>
    <property type="evidence" value="ECO:0007669"/>
    <property type="project" value="TreeGrafter"/>
</dbReference>
<dbReference type="GO" id="GO:0000166">
    <property type="term" value="F:nucleotide binding"/>
    <property type="evidence" value="ECO:0007669"/>
    <property type="project" value="UniProtKB-KW"/>
</dbReference>
<dbReference type="SUPFAM" id="SSF52540">
    <property type="entry name" value="P-loop containing nucleoside triphosphate hydrolases"/>
    <property type="match status" value="1"/>
</dbReference>
<evidence type="ECO:0000256" key="1">
    <source>
        <dbReference type="ARBA" id="ARBA00022741"/>
    </source>
</evidence>
<sequence>MDNSKKIPVYVLSGFLGSGKTTVLLTMLAHCKQLGMQPGIILNEIGKENVEGHLFKEDKVFELLDGCICCTIQDDLKETMNEIIGEMEKYPLDVLFIEGTGVANPLEVQEVLLSRPYINQFELMSIITVVDASHYLEYQSVFTSSAEVRKLITEQLVCSSLIVLNKTDLIASEQLEKVKQKIRNIATKEKKMVDCVYGQVNAVTLYEKRIHSAFLTKYSADNGHHHHSTIQAIKLADLPVFTKKNFEKWLKQLPADVLRGKGFVAIEGSQRLYSFQYASKKVAFSPVPASFDREPVVILIGIGLNQQQISDYYKQLVDQ</sequence>
<dbReference type="CDD" id="cd03112">
    <property type="entry name" value="CobW-like"/>
    <property type="match status" value="1"/>
</dbReference>
<dbReference type="InterPro" id="IPR011629">
    <property type="entry name" value="CobW-like_C"/>
</dbReference>
<dbReference type="SMART" id="SM00833">
    <property type="entry name" value="CobW_C"/>
    <property type="match status" value="1"/>
</dbReference>
<evidence type="ECO:0000259" key="6">
    <source>
        <dbReference type="SMART" id="SM00833"/>
    </source>
</evidence>
<gene>
    <name evidence="7" type="ORF">H4683_002398</name>
</gene>
<keyword evidence="3" id="KW-0143">Chaperone</keyword>
<comment type="similarity">
    <text evidence="4">Belongs to the SIMIBI class G3E GTPase family. ZNG1 subfamily.</text>
</comment>
<dbReference type="Pfam" id="PF07683">
    <property type="entry name" value="CobW_C"/>
    <property type="match status" value="1"/>
</dbReference>
<evidence type="ECO:0000313" key="8">
    <source>
        <dbReference type="Proteomes" id="UP000658225"/>
    </source>
</evidence>
<name>A0A927MIL8_9BACL</name>
<dbReference type="RefSeq" id="WP_192599027.1">
    <property type="nucleotide sequence ID" value="NZ_JADBEL010000012.1"/>
</dbReference>
<dbReference type="Proteomes" id="UP000658225">
    <property type="component" value="Unassembled WGS sequence"/>
</dbReference>
<comment type="catalytic activity">
    <reaction evidence="5">
        <text>GTP + H2O = GDP + phosphate + H(+)</text>
        <dbReference type="Rhea" id="RHEA:19669"/>
        <dbReference type="ChEBI" id="CHEBI:15377"/>
        <dbReference type="ChEBI" id="CHEBI:15378"/>
        <dbReference type="ChEBI" id="CHEBI:37565"/>
        <dbReference type="ChEBI" id="CHEBI:43474"/>
        <dbReference type="ChEBI" id="CHEBI:58189"/>
    </reaction>
    <physiologicalReaction direction="left-to-right" evidence="5">
        <dbReference type="Rhea" id="RHEA:19670"/>
    </physiologicalReaction>
</comment>
<keyword evidence="8" id="KW-1185">Reference proteome</keyword>
<accession>A0A927MIL8</accession>
<comment type="caution">
    <text evidence="7">The sequence shown here is derived from an EMBL/GenBank/DDBJ whole genome shotgun (WGS) entry which is preliminary data.</text>
</comment>
<evidence type="ECO:0000256" key="2">
    <source>
        <dbReference type="ARBA" id="ARBA00022801"/>
    </source>
</evidence>
<keyword evidence="2" id="KW-0378">Hydrolase</keyword>
<feature type="domain" description="CobW C-terminal" evidence="6">
    <location>
        <begin position="230"/>
        <end position="317"/>
    </location>
</feature>
<evidence type="ECO:0000256" key="4">
    <source>
        <dbReference type="ARBA" id="ARBA00034320"/>
    </source>
</evidence>
<evidence type="ECO:0000313" key="7">
    <source>
        <dbReference type="EMBL" id="MBE1555293.1"/>
    </source>
</evidence>
<keyword evidence="1" id="KW-0547">Nucleotide-binding</keyword>
<dbReference type="SUPFAM" id="SSF90002">
    <property type="entry name" value="Hypothetical protein YjiA, C-terminal domain"/>
    <property type="match status" value="1"/>
</dbReference>
<dbReference type="Gene3D" id="3.30.1220.10">
    <property type="entry name" value="CobW-like, C-terminal domain"/>
    <property type="match status" value="1"/>
</dbReference>
<dbReference type="Pfam" id="PF02492">
    <property type="entry name" value="cobW"/>
    <property type="match status" value="1"/>
</dbReference>
<dbReference type="InterPro" id="IPR036627">
    <property type="entry name" value="CobW-likC_sf"/>
</dbReference>
<dbReference type="PANTHER" id="PTHR13748:SF62">
    <property type="entry name" value="COBW DOMAIN-CONTAINING PROTEIN"/>
    <property type="match status" value="1"/>
</dbReference>